<reference evidence="2" key="1">
    <citation type="journal article" date="2019" name="Int. J. Syst. Evol. Microbiol.">
        <title>The Global Catalogue of Microorganisms (GCM) 10K type strain sequencing project: providing services to taxonomists for standard genome sequencing and annotation.</title>
        <authorList>
            <consortium name="The Broad Institute Genomics Platform"/>
            <consortium name="The Broad Institute Genome Sequencing Center for Infectious Disease"/>
            <person name="Wu L."/>
            <person name="Ma J."/>
        </authorList>
    </citation>
    <scope>NUCLEOTIDE SEQUENCE [LARGE SCALE GENOMIC DNA]</scope>
    <source>
        <strain evidence="2">CGMCC 1.16305</strain>
    </source>
</reference>
<sequence>MEVYFSPELIKPETQILNVINQNSKPVGYVSFLFNEKKLYIHGQVEESGVSEDFKDLVKPYIKGLMNLKPDCEVYSYLSAGGEKIEIEQSNNKNQ</sequence>
<dbReference type="EMBL" id="JBHTCO010000004">
    <property type="protein sequence ID" value="MFC7392084.1"/>
    <property type="molecule type" value="Genomic_DNA"/>
</dbReference>
<name>A0ABW2PSH6_9BACL</name>
<evidence type="ECO:0000313" key="2">
    <source>
        <dbReference type="Proteomes" id="UP001596505"/>
    </source>
</evidence>
<gene>
    <name evidence="1" type="ORF">ACFQRG_03740</name>
</gene>
<comment type="caution">
    <text evidence="1">The sequence shown here is derived from an EMBL/GenBank/DDBJ whole genome shotgun (WGS) entry which is preliminary data.</text>
</comment>
<protein>
    <submittedName>
        <fullName evidence="1">Uncharacterized protein</fullName>
    </submittedName>
</protein>
<dbReference type="Proteomes" id="UP001596505">
    <property type="component" value="Unassembled WGS sequence"/>
</dbReference>
<organism evidence="1 2">
    <name type="scientific">Scopulibacillus cellulosilyticus</name>
    <dbReference type="NCBI Taxonomy" id="2665665"/>
    <lineage>
        <taxon>Bacteria</taxon>
        <taxon>Bacillati</taxon>
        <taxon>Bacillota</taxon>
        <taxon>Bacilli</taxon>
        <taxon>Bacillales</taxon>
        <taxon>Sporolactobacillaceae</taxon>
        <taxon>Scopulibacillus</taxon>
    </lineage>
</organism>
<accession>A0ABW2PSH6</accession>
<proteinExistence type="predicted"/>
<evidence type="ECO:0000313" key="1">
    <source>
        <dbReference type="EMBL" id="MFC7392084.1"/>
    </source>
</evidence>
<dbReference type="RefSeq" id="WP_380963748.1">
    <property type="nucleotide sequence ID" value="NZ_JBHTCO010000004.1"/>
</dbReference>
<keyword evidence="2" id="KW-1185">Reference proteome</keyword>